<dbReference type="InterPro" id="IPR002645">
    <property type="entry name" value="STAS_dom"/>
</dbReference>
<dbReference type="Pfam" id="PF01740">
    <property type="entry name" value="STAS"/>
    <property type="match status" value="1"/>
</dbReference>
<organism evidence="3">
    <name type="scientific">hydrothermal vent metagenome</name>
    <dbReference type="NCBI Taxonomy" id="652676"/>
    <lineage>
        <taxon>unclassified sequences</taxon>
        <taxon>metagenomes</taxon>
        <taxon>ecological metagenomes</taxon>
    </lineage>
</organism>
<accession>A0A3B1CMX8</accession>
<dbReference type="SUPFAM" id="SSF52091">
    <property type="entry name" value="SpoIIaa-like"/>
    <property type="match status" value="1"/>
</dbReference>
<evidence type="ECO:0000313" key="3">
    <source>
        <dbReference type="EMBL" id="VAX26063.1"/>
    </source>
</evidence>
<dbReference type="NCBIfam" id="TIGR00377">
    <property type="entry name" value="ant_ant_sig"/>
    <property type="match status" value="1"/>
</dbReference>
<sequence length="112" mass="12609">MRIEIKKTGNVTVVELFGNIKTSDDYGLFKDTVDEMLKTGAINIILNCKEVHFINSSGLGRLILASKRVKENGGALKVTNLSDELMELFTFTMLDTKIQIYETEEEALKSFE</sequence>
<dbReference type="GO" id="GO:0043856">
    <property type="term" value="F:anti-sigma factor antagonist activity"/>
    <property type="evidence" value="ECO:0007669"/>
    <property type="project" value="InterPro"/>
</dbReference>
<dbReference type="AlphaFoldDB" id="A0A3B1CMX8"/>
<evidence type="ECO:0000259" key="2">
    <source>
        <dbReference type="PROSITE" id="PS50801"/>
    </source>
</evidence>
<dbReference type="PROSITE" id="PS50801">
    <property type="entry name" value="STAS"/>
    <property type="match status" value="1"/>
</dbReference>
<dbReference type="CDD" id="cd07043">
    <property type="entry name" value="STAS_anti-anti-sigma_factors"/>
    <property type="match status" value="1"/>
</dbReference>
<dbReference type="Gene3D" id="3.30.750.24">
    <property type="entry name" value="STAS domain"/>
    <property type="match status" value="1"/>
</dbReference>
<dbReference type="InterPro" id="IPR003658">
    <property type="entry name" value="Anti-sigma_ant"/>
</dbReference>
<evidence type="ECO:0000256" key="1">
    <source>
        <dbReference type="ARBA" id="ARBA00009013"/>
    </source>
</evidence>
<dbReference type="InterPro" id="IPR036513">
    <property type="entry name" value="STAS_dom_sf"/>
</dbReference>
<comment type="similarity">
    <text evidence="1">Belongs to the anti-sigma-factor antagonist family.</text>
</comment>
<name>A0A3B1CMX8_9ZZZZ</name>
<dbReference type="PANTHER" id="PTHR33495">
    <property type="entry name" value="ANTI-SIGMA FACTOR ANTAGONIST TM_1081-RELATED-RELATED"/>
    <property type="match status" value="1"/>
</dbReference>
<protein>
    <recommendedName>
        <fullName evidence="2">STAS domain-containing protein</fullName>
    </recommendedName>
</protein>
<proteinExistence type="inferred from homology"/>
<dbReference type="EMBL" id="UOGE01000115">
    <property type="protein sequence ID" value="VAX26063.1"/>
    <property type="molecule type" value="Genomic_DNA"/>
</dbReference>
<feature type="domain" description="STAS" evidence="2">
    <location>
        <begin position="1"/>
        <end position="111"/>
    </location>
</feature>
<gene>
    <name evidence="3" type="ORF">MNBD_NITROSPINAE02-361</name>
</gene>
<reference evidence="3" key="1">
    <citation type="submission" date="2018-06" db="EMBL/GenBank/DDBJ databases">
        <authorList>
            <person name="Zhirakovskaya E."/>
        </authorList>
    </citation>
    <scope>NUCLEOTIDE SEQUENCE</scope>
</reference>